<evidence type="ECO:0000256" key="13">
    <source>
        <dbReference type="ARBA" id="ARBA00023316"/>
    </source>
</evidence>
<dbReference type="EMBL" id="AZEB01000027">
    <property type="protein sequence ID" value="KRL20435.1"/>
    <property type="molecule type" value="Genomic_DNA"/>
</dbReference>
<dbReference type="InterPro" id="IPR036565">
    <property type="entry name" value="Mur-like_cat_sf"/>
</dbReference>
<dbReference type="Pfam" id="PF02875">
    <property type="entry name" value="Mur_ligase_C"/>
    <property type="match status" value="1"/>
</dbReference>
<keyword evidence="10 17" id="KW-0067">ATP-binding</keyword>
<keyword evidence="9 17" id="KW-0547">Nucleotide-binding</keyword>
<dbReference type="GO" id="GO:0009252">
    <property type="term" value="P:peptidoglycan biosynthetic process"/>
    <property type="evidence" value="ECO:0007669"/>
    <property type="project" value="UniProtKB-UniRule"/>
</dbReference>
<comment type="catalytic activity">
    <reaction evidence="16 17 18">
        <text>UDP-N-acetyl-alpha-D-muramoyl-L-alanine + D-glutamate + ATP = UDP-N-acetyl-alpha-D-muramoyl-L-alanyl-D-glutamate + ADP + phosphate + H(+)</text>
        <dbReference type="Rhea" id="RHEA:16429"/>
        <dbReference type="ChEBI" id="CHEBI:15378"/>
        <dbReference type="ChEBI" id="CHEBI:29986"/>
        <dbReference type="ChEBI" id="CHEBI:30616"/>
        <dbReference type="ChEBI" id="CHEBI:43474"/>
        <dbReference type="ChEBI" id="CHEBI:83898"/>
        <dbReference type="ChEBI" id="CHEBI:83900"/>
        <dbReference type="ChEBI" id="CHEBI:456216"/>
        <dbReference type="EC" id="6.3.2.9"/>
    </reaction>
</comment>
<evidence type="ECO:0000256" key="5">
    <source>
        <dbReference type="ARBA" id="ARBA00012212"/>
    </source>
</evidence>
<dbReference type="SUPFAM" id="SSF51984">
    <property type="entry name" value="MurCD N-terminal domain"/>
    <property type="match status" value="1"/>
</dbReference>
<feature type="domain" description="Mur ligase C-terminal" evidence="19">
    <location>
        <begin position="320"/>
        <end position="433"/>
    </location>
</feature>
<evidence type="ECO:0000256" key="12">
    <source>
        <dbReference type="ARBA" id="ARBA00022984"/>
    </source>
</evidence>
<evidence type="ECO:0000256" key="7">
    <source>
        <dbReference type="ARBA" id="ARBA00022490"/>
    </source>
</evidence>
<evidence type="ECO:0000313" key="21">
    <source>
        <dbReference type="EMBL" id="KRL20435.1"/>
    </source>
</evidence>
<evidence type="ECO:0000256" key="11">
    <source>
        <dbReference type="ARBA" id="ARBA00022960"/>
    </source>
</evidence>
<keyword evidence="8 17" id="KW-0436">Ligase</keyword>
<evidence type="ECO:0000256" key="15">
    <source>
        <dbReference type="ARBA" id="ARBA00032324"/>
    </source>
</evidence>
<keyword evidence="12 17" id="KW-0573">Peptidoglycan synthesis</keyword>
<keyword evidence="7 17" id="KW-0963">Cytoplasm</keyword>
<comment type="function">
    <text evidence="1 17 18">Cell wall formation. Catalyzes the addition of glutamate to the nucleotide precursor UDP-N-acetylmuramoyl-L-alanine (UMA).</text>
</comment>
<comment type="pathway">
    <text evidence="3 17 18">Cell wall biogenesis; peptidoglycan biosynthesis.</text>
</comment>
<protein>
    <recommendedName>
        <fullName evidence="6 17">UDP-N-acetylmuramoylalanine--D-glutamate ligase</fullName>
        <ecNumber evidence="5 17">6.3.2.9</ecNumber>
    </recommendedName>
    <alternativeName>
        <fullName evidence="15 17">D-glutamic acid-adding enzyme</fullName>
    </alternativeName>
    <alternativeName>
        <fullName evidence="14 17">UDP-N-acetylmuramoyl-L-alanyl-D-glutamate synthetase</fullName>
    </alternativeName>
</protein>
<dbReference type="GO" id="GO:0005524">
    <property type="term" value="F:ATP binding"/>
    <property type="evidence" value="ECO:0007669"/>
    <property type="project" value="UniProtKB-UniRule"/>
</dbReference>
<keyword evidence="11 17" id="KW-0133">Cell shape</keyword>
<dbReference type="AlphaFoldDB" id="A0A0R1NUE7"/>
<dbReference type="SUPFAM" id="SSF53623">
    <property type="entry name" value="MurD-like peptide ligases, catalytic domain"/>
    <property type="match status" value="1"/>
</dbReference>
<dbReference type="SUPFAM" id="SSF53244">
    <property type="entry name" value="MurD-like peptide ligases, peptide-binding domain"/>
    <property type="match status" value="1"/>
</dbReference>
<dbReference type="Pfam" id="PF08245">
    <property type="entry name" value="Mur_ligase_M"/>
    <property type="match status" value="1"/>
</dbReference>
<evidence type="ECO:0000256" key="6">
    <source>
        <dbReference type="ARBA" id="ARBA00015655"/>
    </source>
</evidence>
<dbReference type="Gene3D" id="3.40.1190.10">
    <property type="entry name" value="Mur-like, catalytic domain"/>
    <property type="match status" value="1"/>
</dbReference>
<dbReference type="HAMAP" id="MF_00639">
    <property type="entry name" value="MurD"/>
    <property type="match status" value="1"/>
</dbReference>
<dbReference type="Gene3D" id="3.90.190.20">
    <property type="entry name" value="Mur ligase, C-terminal domain"/>
    <property type="match status" value="1"/>
</dbReference>
<dbReference type="Pfam" id="PF21799">
    <property type="entry name" value="MurD-like_N"/>
    <property type="match status" value="1"/>
</dbReference>
<evidence type="ECO:0000256" key="3">
    <source>
        <dbReference type="ARBA" id="ARBA00004752"/>
    </source>
</evidence>
<dbReference type="PATRIC" id="fig|1423766.4.peg.1577"/>
<evidence type="ECO:0000256" key="10">
    <source>
        <dbReference type="ARBA" id="ARBA00022840"/>
    </source>
</evidence>
<comment type="caution">
    <text evidence="21">The sequence shown here is derived from an EMBL/GenBank/DDBJ whole genome shotgun (WGS) entry which is preliminary data.</text>
</comment>
<evidence type="ECO:0000256" key="16">
    <source>
        <dbReference type="ARBA" id="ARBA00047632"/>
    </source>
</evidence>
<evidence type="ECO:0000256" key="8">
    <source>
        <dbReference type="ARBA" id="ARBA00022598"/>
    </source>
</evidence>
<keyword evidence="17 18" id="KW-0132">Cell division</keyword>
<evidence type="ECO:0000259" key="20">
    <source>
        <dbReference type="Pfam" id="PF08245"/>
    </source>
</evidence>
<evidence type="ECO:0000256" key="4">
    <source>
        <dbReference type="ARBA" id="ARBA00010416"/>
    </source>
</evidence>
<dbReference type="GO" id="GO:0051301">
    <property type="term" value="P:cell division"/>
    <property type="evidence" value="ECO:0007669"/>
    <property type="project" value="UniProtKB-KW"/>
</dbReference>
<reference evidence="21 22" key="1">
    <citation type="journal article" date="2015" name="Genome Announc.">
        <title>Expanding the biotechnology potential of lactobacilli through comparative genomics of 213 strains and associated genera.</title>
        <authorList>
            <person name="Sun Z."/>
            <person name="Harris H.M."/>
            <person name="McCann A."/>
            <person name="Guo C."/>
            <person name="Argimon S."/>
            <person name="Zhang W."/>
            <person name="Yang X."/>
            <person name="Jeffery I.B."/>
            <person name="Cooney J.C."/>
            <person name="Kagawa T.F."/>
            <person name="Liu W."/>
            <person name="Song Y."/>
            <person name="Salvetti E."/>
            <person name="Wrobel A."/>
            <person name="Rasinkangas P."/>
            <person name="Parkhill J."/>
            <person name="Rea M.C."/>
            <person name="O'Sullivan O."/>
            <person name="Ritari J."/>
            <person name="Douillard F.P."/>
            <person name="Paul Ross R."/>
            <person name="Yang R."/>
            <person name="Briner A.E."/>
            <person name="Felis G.E."/>
            <person name="de Vos W.M."/>
            <person name="Barrangou R."/>
            <person name="Klaenhammer T.R."/>
            <person name="Caufield P.W."/>
            <person name="Cui Y."/>
            <person name="Zhang H."/>
            <person name="O'Toole P.W."/>
        </authorList>
    </citation>
    <scope>NUCLEOTIDE SEQUENCE [LARGE SCALE GENOMIC DNA]</scope>
    <source>
        <strain evidence="21 22">DSM 19906</strain>
    </source>
</reference>
<evidence type="ECO:0000259" key="19">
    <source>
        <dbReference type="Pfam" id="PF02875"/>
    </source>
</evidence>
<dbReference type="Proteomes" id="UP000051439">
    <property type="component" value="Unassembled WGS sequence"/>
</dbReference>
<evidence type="ECO:0000256" key="18">
    <source>
        <dbReference type="RuleBase" id="RU003664"/>
    </source>
</evidence>
<keyword evidence="22" id="KW-1185">Reference proteome</keyword>
<sequence>MRVLTMKSIDDYKNKKVLVLGAGKSGTHAAETLQELGATVTLSDAKPAEDLPEVQELNDRGIETITGKQPADILDRGFDLMVKNPGIPYDNPVVNSAVNHHLPIITEVELAAQITDAEIVGVTGSNGKTTTVTMITKILNQERQKGHAYAAGNIGISATETAKKATADDTIVMELSSFMLLGIKSLHPHVAVLTNIFSNHLDYHKTRENYVNAKMRITMNQTPADYFVVNFDSDEWRQLSNRSQAKVVPFARTSEIDHGAYEKNGKLYYNDEFIMNADDIKVPGKQNVENALAAIATAKALGKSNLAITNVLETFTGVRHRCQFVLEADGRKFYNDSKATDIEATQMALEGFDKPVVLLAGGLDRGYTFDKMIPQFKQHVKSAVLFGQTANLLEESLKKAGIDQIQKVASLDEAVPVAYADSDEGDIILLSPANASWDQFKNFEVRGDEFIKDVEKLTHKQEEN</sequence>
<comment type="similarity">
    <text evidence="4 17">Belongs to the MurCDEF family.</text>
</comment>
<name>A0A0R1NUE7_9LACO</name>
<feature type="binding site" evidence="17">
    <location>
        <begin position="124"/>
        <end position="130"/>
    </location>
    <ligand>
        <name>ATP</name>
        <dbReference type="ChEBI" id="CHEBI:30616"/>
    </ligand>
</feature>
<keyword evidence="13 17" id="KW-0961">Cell wall biogenesis/degradation</keyword>
<organism evidence="21 22">
    <name type="scientific">Lentilactobacillus kisonensis DSM 19906 = JCM 15041</name>
    <dbReference type="NCBI Taxonomy" id="1423766"/>
    <lineage>
        <taxon>Bacteria</taxon>
        <taxon>Bacillati</taxon>
        <taxon>Bacillota</taxon>
        <taxon>Bacilli</taxon>
        <taxon>Lactobacillales</taxon>
        <taxon>Lactobacillaceae</taxon>
        <taxon>Lentilactobacillus</taxon>
    </lineage>
</organism>
<feature type="domain" description="Mur ligase central" evidence="20">
    <location>
        <begin position="122"/>
        <end position="298"/>
    </location>
</feature>
<keyword evidence="17 18" id="KW-0131">Cell cycle</keyword>
<accession>A0A0R1NUE7</accession>
<dbReference type="EC" id="6.3.2.9" evidence="5 17"/>
<comment type="subcellular location">
    <subcellularLocation>
        <location evidence="2 17 18">Cytoplasm</location>
    </subcellularLocation>
</comment>
<dbReference type="InterPro" id="IPR005762">
    <property type="entry name" value="MurD"/>
</dbReference>
<dbReference type="InterPro" id="IPR036615">
    <property type="entry name" value="Mur_ligase_C_dom_sf"/>
</dbReference>
<evidence type="ECO:0000313" key="22">
    <source>
        <dbReference type="Proteomes" id="UP000051439"/>
    </source>
</evidence>
<dbReference type="InterPro" id="IPR004101">
    <property type="entry name" value="Mur_ligase_C"/>
</dbReference>
<dbReference type="InterPro" id="IPR013221">
    <property type="entry name" value="Mur_ligase_cen"/>
</dbReference>
<proteinExistence type="inferred from homology"/>
<evidence type="ECO:0000256" key="2">
    <source>
        <dbReference type="ARBA" id="ARBA00004496"/>
    </source>
</evidence>
<dbReference type="PANTHER" id="PTHR43692:SF1">
    <property type="entry name" value="UDP-N-ACETYLMURAMOYLALANINE--D-GLUTAMATE LIGASE"/>
    <property type="match status" value="1"/>
</dbReference>
<dbReference type="RefSeq" id="WP_268872054.1">
    <property type="nucleotide sequence ID" value="NZ_AZEB01000027.1"/>
</dbReference>
<dbReference type="GO" id="GO:0071555">
    <property type="term" value="P:cell wall organization"/>
    <property type="evidence" value="ECO:0007669"/>
    <property type="project" value="UniProtKB-KW"/>
</dbReference>
<evidence type="ECO:0000256" key="1">
    <source>
        <dbReference type="ARBA" id="ARBA00002734"/>
    </source>
</evidence>
<gene>
    <name evidence="17" type="primary">murD</name>
    <name evidence="21" type="ORF">FC98_GL001523</name>
</gene>
<dbReference type="Gene3D" id="3.40.50.720">
    <property type="entry name" value="NAD(P)-binding Rossmann-like Domain"/>
    <property type="match status" value="1"/>
</dbReference>
<dbReference type="GO" id="GO:0008360">
    <property type="term" value="P:regulation of cell shape"/>
    <property type="evidence" value="ECO:0007669"/>
    <property type="project" value="UniProtKB-KW"/>
</dbReference>
<evidence type="ECO:0000256" key="9">
    <source>
        <dbReference type="ARBA" id="ARBA00022741"/>
    </source>
</evidence>
<dbReference type="NCBIfam" id="TIGR01087">
    <property type="entry name" value="murD"/>
    <property type="match status" value="1"/>
</dbReference>
<evidence type="ECO:0000256" key="14">
    <source>
        <dbReference type="ARBA" id="ARBA00030398"/>
    </source>
</evidence>
<dbReference type="GO" id="GO:0008764">
    <property type="term" value="F:UDP-N-acetylmuramoylalanine-D-glutamate ligase activity"/>
    <property type="evidence" value="ECO:0007669"/>
    <property type="project" value="UniProtKB-UniRule"/>
</dbReference>
<evidence type="ECO:0000256" key="17">
    <source>
        <dbReference type="HAMAP-Rule" id="MF_00639"/>
    </source>
</evidence>
<dbReference type="PANTHER" id="PTHR43692">
    <property type="entry name" value="UDP-N-ACETYLMURAMOYLALANINE--D-GLUTAMATE LIGASE"/>
    <property type="match status" value="1"/>
</dbReference>
<dbReference type="GO" id="GO:0005737">
    <property type="term" value="C:cytoplasm"/>
    <property type="evidence" value="ECO:0007669"/>
    <property type="project" value="UniProtKB-SubCell"/>
</dbReference>
<dbReference type="UniPathway" id="UPA00219"/>